<gene>
    <name evidence="7" type="primary">fabG_1</name>
    <name evidence="7" type="ORF">KMAL_02440</name>
</gene>
<keyword evidence="4 5" id="KW-0521">NADP</keyword>
<name>A0A2S3W541_9PROT</name>
<dbReference type="PROSITE" id="PS00061">
    <property type="entry name" value="ADH_SHORT"/>
    <property type="match status" value="1"/>
</dbReference>
<feature type="binding site" evidence="4">
    <location>
        <begin position="160"/>
        <end position="164"/>
    </location>
    <ligand>
        <name>NADP(+)</name>
        <dbReference type="ChEBI" id="CHEBI:58349"/>
    </ligand>
</feature>
<dbReference type="PRINTS" id="PR00080">
    <property type="entry name" value="SDRFAMILY"/>
</dbReference>
<feature type="active site" description="Proton acceptor" evidence="3">
    <location>
        <position position="160"/>
    </location>
</feature>
<keyword evidence="8" id="KW-1185">Reference proteome</keyword>
<evidence type="ECO:0000256" key="2">
    <source>
        <dbReference type="ARBA" id="ARBA00023002"/>
    </source>
</evidence>
<feature type="binding site" evidence="4">
    <location>
        <position position="95"/>
    </location>
    <ligand>
        <name>NADP(+)</name>
        <dbReference type="ChEBI" id="CHEBI:58349"/>
    </ligand>
</feature>
<dbReference type="EC" id="1.1.1.100" evidence="5"/>
<proteinExistence type="inferred from homology"/>
<organism evidence="7 8">
    <name type="scientific">Novacetimonas maltaceti</name>
    <dbReference type="NCBI Taxonomy" id="1203393"/>
    <lineage>
        <taxon>Bacteria</taxon>
        <taxon>Pseudomonadati</taxon>
        <taxon>Pseudomonadota</taxon>
        <taxon>Alphaproteobacteria</taxon>
        <taxon>Acetobacterales</taxon>
        <taxon>Acetobacteraceae</taxon>
        <taxon>Novacetimonas</taxon>
    </lineage>
</organism>
<dbReference type="InterPro" id="IPR050259">
    <property type="entry name" value="SDR"/>
</dbReference>
<evidence type="ECO:0000259" key="6">
    <source>
        <dbReference type="SMART" id="SM00822"/>
    </source>
</evidence>
<dbReference type="InterPro" id="IPR057326">
    <property type="entry name" value="KR_dom"/>
</dbReference>
<evidence type="ECO:0000313" key="7">
    <source>
        <dbReference type="EMBL" id="POF63979.1"/>
    </source>
</evidence>
<sequence length="253" mass="25954">MFRLDGKVALVTGASGGIGSAIARALHGQGACVVLSGTREQILRDVAASIARDAGTDEGRLHVCTADLSDAAAADALVATAEEKAGAPLDILVNNAGLTRDTLAIRMKDEDWNRVMDVDLSAPFRLSRATLKGMLRRRSGRIINIASVVGVTGNAGQVNYSAAKAGMIGMSKSMAQEAGARGVTVNVVAPGFIQTAMTDVLPDAQKEKLVSAIPLGRMGQPDDVAAAVVYLASAQAAWVTGATLHVNGGMAMS</sequence>
<dbReference type="PANTHER" id="PTHR42879:SF2">
    <property type="entry name" value="3-OXOACYL-[ACYL-CARRIER-PROTEIN] REDUCTASE FABG"/>
    <property type="match status" value="1"/>
</dbReference>
<keyword evidence="5" id="KW-0443">Lipid metabolism</keyword>
<dbReference type="Pfam" id="PF13561">
    <property type="entry name" value="adh_short_C2"/>
    <property type="match status" value="1"/>
</dbReference>
<comment type="function">
    <text evidence="5">Catalyzes the NADPH-dependent reduction of beta-ketoacyl-ACP substrates to beta-hydroxyacyl-ACP products, the first reductive step in the elongation cycle of fatty acid biosynthesis.</text>
</comment>
<keyword evidence="2 5" id="KW-0560">Oxidoreductase</keyword>
<dbReference type="OrthoDB" id="9804774at2"/>
<dbReference type="SMART" id="SM00822">
    <property type="entry name" value="PKS_KR"/>
    <property type="match status" value="1"/>
</dbReference>
<dbReference type="PRINTS" id="PR00081">
    <property type="entry name" value="GDHRDH"/>
</dbReference>
<keyword evidence="5" id="KW-0276">Fatty acid metabolism</keyword>
<dbReference type="InterPro" id="IPR020904">
    <property type="entry name" value="Sc_DH/Rdtase_CS"/>
</dbReference>
<comment type="similarity">
    <text evidence="1 5">Belongs to the short-chain dehydrogenases/reductases (SDR) family.</text>
</comment>
<comment type="caution">
    <text evidence="7">The sequence shown here is derived from an EMBL/GenBank/DDBJ whole genome shotgun (WGS) entry which is preliminary data.</text>
</comment>
<dbReference type="UniPathway" id="UPA00094"/>
<dbReference type="InterPro" id="IPR011284">
    <property type="entry name" value="3oxo_ACP_reduc"/>
</dbReference>
<dbReference type="InterPro" id="IPR036291">
    <property type="entry name" value="NAD(P)-bd_dom_sf"/>
</dbReference>
<dbReference type="FunFam" id="3.40.50.720:FF:000173">
    <property type="entry name" value="3-oxoacyl-[acyl-carrier protein] reductase"/>
    <property type="match status" value="1"/>
</dbReference>
<dbReference type="GO" id="GO:0006633">
    <property type="term" value="P:fatty acid biosynthetic process"/>
    <property type="evidence" value="ECO:0007669"/>
    <property type="project" value="UniProtKB-UniPathway"/>
</dbReference>
<dbReference type="GO" id="GO:0051287">
    <property type="term" value="F:NAD binding"/>
    <property type="evidence" value="ECO:0007669"/>
    <property type="project" value="UniProtKB-UniRule"/>
</dbReference>
<dbReference type="GO" id="GO:0004316">
    <property type="term" value="F:3-oxoacyl-[acyl-carrier-protein] reductase (NADPH) activity"/>
    <property type="evidence" value="ECO:0007669"/>
    <property type="project" value="UniProtKB-UniRule"/>
</dbReference>
<dbReference type="AlphaFoldDB" id="A0A2S3W541"/>
<reference evidence="7 8" key="1">
    <citation type="submission" date="2018-01" db="EMBL/GenBank/DDBJ databases">
        <title>Draft Genome Sequence of Komagataeibacter maltaceti LMG 1529, a Vinegar Producing Acetic Acid Bacterium Isolated from Malt Vinegar Brewery Acetifiers.</title>
        <authorList>
            <person name="Zhang Q."/>
            <person name="Hollensteiner J."/>
            <person name="Poehlein A."/>
            <person name="Daniel R."/>
        </authorList>
    </citation>
    <scope>NUCLEOTIDE SEQUENCE [LARGE SCALE GENOMIC DNA]</scope>
    <source>
        <strain evidence="7 8">LMG 1529</strain>
    </source>
</reference>
<dbReference type="Gene3D" id="3.40.50.720">
    <property type="entry name" value="NAD(P)-binding Rossmann-like Domain"/>
    <property type="match status" value="1"/>
</dbReference>
<dbReference type="EMBL" id="POTC01000002">
    <property type="protein sequence ID" value="POF63979.1"/>
    <property type="molecule type" value="Genomic_DNA"/>
</dbReference>
<dbReference type="SUPFAM" id="SSF51735">
    <property type="entry name" value="NAD(P)-binding Rossmann-fold domains"/>
    <property type="match status" value="1"/>
</dbReference>
<dbReference type="RefSeq" id="WP_110093944.1">
    <property type="nucleotide sequence ID" value="NZ_NKUE01000001.1"/>
</dbReference>
<dbReference type="NCBIfam" id="TIGR01830">
    <property type="entry name" value="3oxo_ACP_reduc"/>
    <property type="match status" value="1"/>
</dbReference>
<evidence type="ECO:0000256" key="1">
    <source>
        <dbReference type="ARBA" id="ARBA00006484"/>
    </source>
</evidence>
<dbReference type="PANTHER" id="PTHR42879">
    <property type="entry name" value="3-OXOACYL-(ACYL-CARRIER-PROTEIN) REDUCTASE"/>
    <property type="match status" value="1"/>
</dbReference>
<feature type="binding site" evidence="4">
    <location>
        <position position="193"/>
    </location>
    <ligand>
        <name>NADP(+)</name>
        <dbReference type="ChEBI" id="CHEBI:58349"/>
    </ligand>
</feature>
<evidence type="ECO:0000256" key="5">
    <source>
        <dbReference type="RuleBase" id="RU366074"/>
    </source>
</evidence>
<evidence type="ECO:0000256" key="4">
    <source>
        <dbReference type="PIRSR" id="PIRSR611284-2"/>
    </source>
</evidence>
<keyword evidence="5" id="KW-0275">Fatty acid biosynthesis</keyword>
<evidence type="ECO:0000256" key="3">
    <source>
        <dbReference type="PIRSR" id="PIRSR611284-1"/>
    </source>
</evidence>
<feature type="binding site" evidence="4">
    <location>
        <position position="38"/>
    </location>
    <ligand>
        <name>NADP(+)</name>
        <dbReference type="ChEBI" id="CHEBI:58349"/>
    </ligand>
</feature>
<feature type="domain" description="Ketoreductase" evidence="6">
    <location>
        <begin position="7"/>
        <end position="196"/>
    </location>
</feature>
<comment type="catalytic activity">
    <reaction evidence="5">
        <text>a (3R)-hydroxyacyl-[ACP] + NADP(+) = a 3-oxoacyl-[ACP] + NADPH + H(+)</text>
        <dbReference type="Rhea" id="RHEA:17397"/>
        <dbReference type="Rhea" id="RHEA-COMP:9916"/>
        <dbReference type="Rhea" id="RHEA-COMP:9945"/>
        <dbReference type="ChEBI" id="CHEBI:15378"/>
        <dbReference type="ChEBI" id="CHEBI:57783"/>
        <dbReference type="ChEBI" id="CHEBI:58349"/>
        <dbReference type="ChEBI" id="CHEBI:78776"/>
        <dbReference type="ChEBI" id="CHEBI:78827"/>
        <dbReference type="EC" id="1.1.1.100"/>
    </reaction>
</comment>
<evidence type="ECO:0000313" key="8">
    <source>
        <dbReference type="Proteomes" id="UP000237344"/>
    </source>
</evidence>
<comment type="subunit">
    <text evidence="5">Homotetramer.</text>
</comment>
<protein>
    <recommendedName>
        <fullName evidence="5">3-oxoacyl-[acyl-carrier-protein] reductase</fullName>
        <ecNumber evidence="5">1.1.1.100</ecNumber>
    </recommendedName>
</protein>
<keyword evidence="5" id="KW-0444">Lipid biosynthesis</keyword>
<dbReference type="Proteomes" id="UP000237344">
    <property type="component" value="Unassembled WGS sequence"/>
</dbReference>
<dbReference type="InterPro" id="IPR002347">
    <property type="entry name" value="SDR_fam"/>
</dbReference>
<accession>A0A2S3W541</accession>
<dbReference type="NCBIfam" id="NF005559">
    <property type="entry name" value="PRK07231.1"/>
    <property type="match status" value="1"/>
</dbReference>
<dbReference type="NCBIfam" id="NF009466">
    <property type="entry name" value="PRK12826.1-2"/>
    <property type="match status" value="1"/>
</dbReference>
<comment type="pathway">
    <text evidence="5">Lipid metabolism; fatty acid biosynthesis.</text>
</comment>